<dbReference type="InterPro" id="IPR000515">
    <property type="entry name" value="MetI-like"/>
</dbReference>
<feature type="transmembrane region" description="Helical" evidence="7">
    <location>
        <begin position="191"/>
        <end position="218"/>
    </location>
</feature>
<evidence type="ECO:0000256" key="3">
    <source>
        <dbReference type="ARBA" id="ARBA00022475"/>
    </source>
</evidence>
<dbReference type="GO" id="GO:0005886">
    <property type="term" value="C:plasma membrane"/>
    <property type="evidence" value="ECO:0007669"/>
    <property type="project" value="UniProtKB-SubCell"/>
</dbReference>
<dbReference type="EMBL" id="DSMG01000099">
    <property type="protein sequence ID" value="HDX31727.1"/>
    <property type="molecule type" value="Genomic_DNA"/>
</dbReference>
<evidence type="ECO:0000256" key="1">
    <source>
        <dbReference type="ARBA" id="ARBA00004651"/>
    </source>
</evidence>
<dbReference type="PANTHER" id="PTHR43163:SF6">
    <property type="entry name" value="DIPEPTIDE TRANSPORT SYSTEM PERMEASE PROTEIN DPPB-RELATED"/>
    <property type="match status" value="1"/>
</dbReference>
<feature type="transmembrane region" description="Helical" evidence="7">
    <location>
        <begin position="107"/>
        <end position="133"/>
    </location>
</feature>
<evidence type="ECO:0000256" key="5">
    <source>
        <dbReference type="ARBA" id="ARBA00022989"/>
    </source>
</evidence>
<feature type="transmembrane region" description="Helical" evidence="7">
    <location>
        <begin position="12"/>
        <end position="30"/>
    </location>
</feature>
<feature type="transmembrane region" description="Helical" evidence="7">
    <location>
        <begin position="145"/>
        <end position="171"/>
    </location>
</feature>
<feature type="domain" description="ABC transmembrane type-1" evidence="8">
    <location>
        <begin position="108"/>
        <end position="324"/>
    </location>
</feature>
<keyword evidence="3" id="KW-1003">Cell membrane</keyword>
<evidence type="ECO:0000256" key="7">
    <source>
        <dbReference type="RuleBase" id="RU363032"/>
    </source>
</evidence>
<dbReference type="PANTHER" id="PTHR43163">
    <property type="entry name" value="DIPEPTIDE TRANSPORT SYSTEM PERMEASE PROTEIN DPPB-RELATED"/>
    <property type="match status" value="1"/>
</dbReference>
<protein>
    <submittedName>
        <fullName evidence="9">ABC transporter permease</fullName>
    </submittedName>
</protein>
<keyword evidence="2 7" id="KW-0813">Transport</keyword>
<proteinExistence type="inferred from homology"/>
<feature type="transmembrane region" description="Helical" evidence="7">
    <location>
        <begin position="260"/>
        <end position="281"/>
    </location>
</feature>
<gene>
    <name evidence="9" type="ORF">ENQ20_09585</name>
</gene>
<evidence type="ECO:0000259" key="8">
    <source>
        <dbReference type="PROSITE" id="PS50928"/>
    </source>
</evidence>
<dbReference type="InterPro" id="IPR035906">
    <property type="entry name" value="MetI-like_sf"/>
</dbReference>
<reference evidence="9" key="1">
    <citation type="journal article" date="2020" name="mSystems">
        <title>Genome- and Community-Level Interaction Insights into Carbon Utilization and Element Cycling Functions of Hydrothermarchaeota in Hydrothermal Sediment.</title>
        <authorList>
            <person name="Zhou Z."/>
            <person name="Liu Y."/>
            <person name="Xu W."/>
            <person name="Pan J."/>
            <person name="Luo Z.H."/>
            <person name="Li M."/>
        </authorList>
    </citation>
    <scope>NUCLEOTIDE SEQUENCE [LARGE SCALE GENOMIC DNA]</scope>
    <source>
        <strain evidence="9">SpSt-289</strain>
    </source>
</reference>
<dbReference type="GO" id="GO:0055085">
    <property type="term" value="P:transmembrane transport"/>
    <property type="evidence" value="ECO:0007669"/>
    <property type="project" value="InterPro"/>
</dbReference>
<dbReference type="CDD" id="cd06261">
    <property type="entry name" value="TM_PBP2"/>
    <property type="match status" value="1"/>
</dbReference>
<keyword evidence="6 7" id="KW-0472">Membrane</keyword>
<dbReference type="PROSITE" id="PS50928">
    <property type="entry name" value="ABC_TM1"/>
    <property type="match status" value="1"/>
</dbReference>
<feature type="transmembrane region" description="Helical" evidence="7">
    <location>
        <begin position="301"/>
        <end position="327"/>
    </location>
</feature>
<keyword evidence="5 7" id="KW-1133">Transmembrane helix</keyword>
<evidence type="ECO:0000256" key="2">
    <source>
        <dbReference type="ARBA" id="ARBA00022448"/>
    </source>
</evidence>
<accession>A0A7C1JT38</accession>
<dbReference type="Pfam" id="PF00528">
    <property type="entry name" value="BPD_transp_1"/>
    <property type="match status" value="1"/>
</dbReference>
<dbReference type="AlphaFoldDB" id="A0A7C1JT38"/>
<organism evidence="9">
    <name type="scientific">Caldilinea aerophila</name>
    <dbReference type="NCBI Taxonomy" id="133453"/>
    <lineage>
        <taxon>Bacteria</taxon>
        <taxon>Bacillati</taxon>
        <taxon>Chloroflexota</taxon>
        <taxon>Caldilineae</taxon>
        <taxon>Caldilineales</taxon>
        <taxon>Caldilineaceae</taxon>
        <taxon>Caldilinea</taxon>
    </lineage>
</organism>
<comment type="similarity">
    <text evidence="7">Belongs to the binding-protein-dependent transport system permease family.</text>
</comment>
<sequence>MGGLTWNYVLKRVGMWFLTIWLGTTIIFIVPRLAPGDPVAAMIGRMTAQSGYIENAAQIIEAWRARFGLDQPWHVQYLRYIGNSLRFDLGYSLANFPSRVEDMVMQALPWTVGLLLVSTLISFLVGNTIGALMAWERTPGWIRNLLPVSLTFTSIPFFMLGILLIYVFAFWLRWLPASGAFGRGLIAGFNWPFIVSVIQHAILPATAIVISSMGFWALGMRGMMITTAGEDYMILAQAKGLKPSRIFWMYGVRNSVLPQVTALALSLGGIVGGAVLVEYIFAYPGVGYLLYQGIVTSDYTLIQGIVFMLVFTTATLVLILDLLYPLIDPRITYERG</sequence>
<dbReference type="Gene3D" id="1.10.3720.10">
    <property type="entry name" value="MetI-like"/>
    <property type="match status" value="1"/>
</dbReference>
<name>A0A7C1JT38_9CHLR</name>
<evidence type="ECO:0000256" key="6">
    <source>
        <dbReference type="ARBA" id="ARBA00023136"/>
    </source>
</evidence>
<comment type="caution">
    <text evidence="9">The sequence shown here is derived from an EMBL/GenBank/DDBJ whole genome shotgun (WGS) entry which is preliminary data.</text>
</comment>
<keyword evidence="4 7" id="KW-0812">Transmembrane</keyword>
<comment type="subcellular location">
    <subcellularLocation>
        <location evidence="1 7">Cell membrane</location>
        <topology evidence="1 7">Multi-pass membrane protein</topology>
    </subcellularLocation>
</comment>
<dbReference type="SUPFAM" id="SSF161098">
    <property type="entry name" value="MetI-like"/>
    <property type="match status" value="1"/>
</dbReference>
<evidence type="ECO:0000256" key="4">
    <source>
        <dbReference type="ARBA" id="ARBA00022692"/>
    </source>
</evidence>
<evidence type="ECO:0000313" key="9">
    <source>
        <dbReference type="EMBL" id="HDX31727.1"/>
    </source>
</evidence>